<organism evidence="2 3">
    <name type="scientific">Nitrosotalea sinensis</name>
    <dbReference type="NCBI Taxonomy" id="1499975"/>
    <lineage>
        <taxon>Archaea</taxon>
        <taxon>Nitrososphaerota</taxon>
        <taxon>Nitrososphaeria</taxon>
        <taxon>Nitrosotaleales</taxon>
        <taxon>Nitrosotaleaceae</taxon>
        <taxon>Nitrosotalea</taxon>
    </lineage>
</organism>
<accession>A0A2H1EFV0</accession>
<dbReference type="Pfam" id="PF20254">
    <property type="entry name" value="DMFA2_C"/>
    <property type="match status" value="1"/>
</dbReference>
<evidence type="ECO:0000259" key="1">
    <source>
        <dbReference type="Pfam" id="PF20254"/>
    </source>
</evidence>
<gene>
    <name evidence="2" type="ORF">NSIN_20428</name>
</gene>
<evidence type="ECO:0000313" key="2">
    <source>
        <dbReference type="EMBL" id="SHO44757.1"/>
    </source>
</evidence>
<dbReference type="EMBL" id="FRFC01000003">
    <property type="protein sequence ID" value="SHO44757.1"/>
    <property type="molecule type" value="Genomic_DNA"/>
</dbReference>
<keyword evidence="3" id="KW-1185">Reference proteome</keyword>
<feature type="domain" description="N,N-dimethylformamidase beta subunit-like C-terminal" evidence="1">
    <location>
        <begin position="170"/>
        <end position="299"/>
    </location>
</feature>
<protein>
    <recommendedName>
        <fullName evidence="1">N,N-dimethylformamidase beta subunit-like C-terminal domain-containing protein</fullName>
    </recommendedName>
</protein>
<evidence type="ECO:0000313" key="3">
    <source>
        <dbReference type="Proteomes" id="UP000232412"/>
    </source>
</evidence>
<dbReference type="RefSeq" id="WP_101009445.1">
    <property type="nucleotide sequence ID" value="NZ_FRFC01000003.1"/>
</dbReference>
<dbReference type="Proteomes" id="UP000232412">
    <property type="component" value="Unassembled WGS sequence"/>
</dbReference>
<name>A0A2H1EFV0_9ARCH</name>
<dbReference type="OrthoDB" id="10755at2157"/>
<dbReference type="InterPro" id="IPR046540">
    <property type="entry name" value="DMFA2_C"/>
</dbReference>
<dbReference type="AlphaFoldDB" id="A0A2H1EFV0"/>
<sequence length="362" mass="41228">MSVLVSSNLAHAQIDPPEIPQWVKNTAKWWSENKTTDKQFLISVAYLIKTNMVSSSNTNPSSDYKVPGWFKKVATFYADNKITEEDFEKSIEYLINTNSITVSDSLLNAIDKRGLATINYHGFSPLFQIYAYAKDFRIINGTHVPMEAHFALKPDLMTNGTYDKIALWDKPHSAAVIVPLFTSTAYWEPGFYTYYRGDCDSSCLTKKILFDRPGGFSASQNAVGTLQLLGYDTITDLDVDQNPQILNQYEKIVVLHNEYVTQQEFDAITHHPKVIYLYANPLYAKVSVDYSNDTITLVKGHGYPTPQDRNALGWKFDNSEKEYNTNCAHTSFHPIDNGIMLDCYPENMIFTNMTILKIMKDY</sequence>
<reference evidence="3" key="1">
    <citation type="submission" date="2016-12" db="EMBL/GenBank/DDBJ databases">
        <authorList>
            <person name="Herbold C."/>
        </authorList>
    </citation>
    <scope>NUCLEOTIDE SEQUENCE [LARGE SCALE GENOMIC DNA]</scope>
</reference>
<proteinExistence type="predicted"/>